<reference evidence="1" key="1">
    <citation type="submission" date="2022-08" db="EMBL/GenBank/DDBJ databases">
        <title>Genome Sequence of Lecanicillium fungicola.</title>
        <authorList>
            <person name="Buettner E."/>
        </authorList>
    </citation>
    <scope>NUCLEOTIDE SEQUENCE</scope>
    <source>
        <strain evidence="1">Babe33</strain>
    </source>
</reference>
<organism evidence="1 2">
    <name type="scientific">Zarea fungicola</name>
    <dbReference type="NCBI Taxonomy" id="93591"/>
    <lineage>
        <taxon>Eukaryota</taxon>
        <taxon>Fungi</taxon>
        <taxon>Dikarya</taxon>
        <taxon>Ascomycota</taxon>
        <taxon>Pezizomycotina</taxon>
        <taxon>Sordariomycetes</taxon>
        <taxon>Hypocreomycetidae</taxon>
        <taxon>Hypocreales</taxon>
        <taxon>Cordycipitaceae</taxon>
        <taxon>Zarea</taxon>
    </lineage>
</organism>
<dbReference type="EMBL" id="JANJQO010000028">
    <property type="protein sequence ID" value="KAJ2983468.1"/>
    <property type="molecule type" value="Genomic_DNA"/>
</dbReference>
<keyword evidence="2" id="KW-1185">Reference proteome</keyword>
<accession>A0ACC1NXE6</accession>
<evidence type="ECO:0000313" key="2">
    <source>
        <dbReference type="Proteomes" id="UP001143910"/>
    </source>
</evidence>
<protein>
    <submittedName>
        <fullName evidence="1">Uncharacterized protein</fullName>
    </submittedName>
</protein>
<proteinExistence type="predicted"/>
<name>A0ACC1NXE6_9HYPO</name>
<comment type="caution">
    <text evidence="1">The sequence shown here is derived from an EMBL/GenBank/DDBJ whole genome shotgun (WGS) entry which is preliminary data.</text>
</comment>
<gene>
    <name evidence="1" type="ORF">NQ176_g664</name>
</gene>
<sequence>MIQRKVTDRVSGHGNSNPPGRKACIPCARAKRTCDKEWPSCGRCQDRTISCQYDPHRPYARHRLKAVTIAGSDSRLDPGHVGALHTDAFLDSAWFLGEQSWNIGHASKGVNQFPKIRVSILRDNIACVRRWLAQWVDAGHCAFIHRQLFSDTGLPPCLQDAYSTLTVYAAKNEKNQDIVWYNIEAKVNRLLDEQQQATPILSTLDQLARVISLFIYQFIRLFDGDVRQRAQAEQHGLVLRSWVTQLWESASLQAALWNTVGDNYLSAGSIEAYSSPSPSDCHNDSHTGKTRLWREWVLAESVRRVWIVTTYIEVIFVTLRDGQSICQGNIAYTARRGLWDAPSAATWANVLRDNSPLFGHPYQSDRLYPKTRAVDIDPLGMLILSLMYDSDDLDSWIAKSSELDLGSALRTV</sequence>
<evidence type="ECO:0000313" key="1">
    <source>
        <dbReference type="EMBL" id="KAJ2983468.1"/>
    </source>
</evidence>
<dbReference type="Proteomes" id="UP001143910">
    <property type="component" value="Unassembled WGS sequence"/>
</dbReference>